<dbReference type="InterPro" id="IPR036388">
    <property type="entry name" value="WH-like_DNA-bd_sf"/>
</dbReference>
<reference evidence="3 4" key="1">
    <citation type="submission" date="2021-05" db="EMBL/GenBank/DDBJ databases">
        <title>Genetic and Functional Diversity in Clade A Lucinid endosymbionts from the Bahamas.</title>
        <authorList>
            <person name="Giani N.M."/>
            <person name="Engel A.S."/>
            <person name="Campbell B.J."/>
        </authorList>
    </citation>
    <scope>NUCLEOTIDE SEQUENCE [LARGE SCALE GENOMIC DNA]</scope>
    <source>
        <strain evidence="3">LUC16012Gg_MoonRockCtena</strain>
    </source>
</reference>
<protein>
    <submittedName>
        <fullName evidence="3">Methyltransferase domain-containing protein</fullName>
    </submittedName>
</protein>
<accession>A0A944M571</accession>
<dbReference type="Gene3D" id="1.10.10.10">
    <property type="entry name" value="Winged helix-like DNA-binding domain superfamily/Winged helix DNA-binding domain"/>
    <property type="match status" value="1"/>
</dbReference>
<feature type="domain" description="S-adenosylmethionine-dependent methyltransferase Rv2258c-like winged HTH" evidence="2">
    <location>
        <begin position="33"/>
        <end position="106"/>
    </location>
</feature>
<feature type="domain" description="Methyltransferase" evidence="1">
    <location>
        <begin position="180"/>
        <end position="296"/>
    </location>
</feature>
<dbReference type="GO" id="GO:0008168">
    <property type="term" value="F:methyltransferase activity"/>
    <property type="evidence" value="ECO:0007669"/>
    <property type="project" value="UniProtKB-KW"/>
</dbReference>
<dbReference type="PANTHER" id="PTHR45128:SF1">
    <property type="entry name" value="S-ADENOSYLMETHIONINE-DEPENDENT METHYLTRANSFERASE RV2258C"/>
    <property type="match status" value="1"/>
</dbReference>
<comment type="caution">
    <text evidence="3">The sequence shown here is derived from an EMBL/GenBank/DDBJ whole genome shotgun (WGS) entry which is preliminary data.</text>
</comment>
<dbReference type="InterPro" id="IPR025714">
    <property type="entry name" value="Methyltranfer_dom"/>
</dbReference>
<dbReference type="InterPro" id="IPR053173">
    <property type="entry name" value="SAM-binding_MTase"/>
</dbReference>
<dbReference type="SUPFAM" id="SSF46785">
    <property type="entry name" value="Winged helix' DNA-binding domain"/>
    <property type="match status" value="1"/>
</dbReference>
<dbReference type="PANTHER" id="PTHR45128">
    <property type="entry name" value="METHYLTRANSFERASE TYPE 11"/>
    <property type="match status" value="1"/>
</dbReference>
<dbReference type="GO" id="GO:0032259">
    <property type="term" value="P:methylation"/>
    <property type="evidence" value="ECO:0007669"/>
    <property type="project" value="UniProtKB-KW"/>
</dbReference>
<dbReference type="InterPro" id="IPR029063">
    <property type="entry name" value="SAM-dependent_MTases_sf"/>
</dbReference>
<keyword evidence="3" id="KW-0489">Methyltransferase</keyword>
<dbReference type="InterPro" id="IPR048711">
    <property type="entry name" value="WHD_Rv2258c"/>
</dbReference>
<sequence length="364" mass="40226">MCQPALPVINQTEANDPTALFAEELLQILNHGATALMISIGHRTGLFDAMAKHSPGDSRGVAASAGLDERYVREWLGAMVTAGIVSYDAVAGNYRLPPHHAALLTRTASPDNVAVFAQYIPLLGQVEDDIIDCFYNGGGVPYSRFRRFHEVMAEDSGQTVVSALFEHILPLIEGQLSRLEQGIDVLDVGCGRGQALLLLAKAFPNSRFTGYDFSREAIDWARQEAERQGLNNLLFEVRDAATIDEQGAYDWIVTFDAIHDQKSPDLVLSAIHRALRDDGVYLMQDIKGSSHLHNNLDHPIGPLLYTLSTMHCMTVSLAQEGAGLGTVWGRELALQMLNEAGFKQVEVKELEHDFQNYFYIIRKC</sequence>
<dbReference type="CDD" id="cd02440">
    <property type="entry name" value="AdoMet_MTases"/>
    <property type="match status" value="1"/>
</dbReference>
<dbReference type="Pfam" id="PF21320">
    <property type="entry name" value="WHD_Rv2258c"/>
    <property type="match status" value="1"/>
</dbReference>
<keyword evidence="3" id="KW-0808">Transferase</keyword>
<dbReference type="EMBL" id="JAHHGM010000001">
    <property type="protein sequence ID" value="MBT2987415.1"/>
    <property type="molecule type" value="Genomic_DNA"/>
</dbReference>
<dbReference type="Pfam" id="PF13847">
    <property type="entry name" value="Methyltransf_31"/>
    <property type="match status" value="1"/>
</dbReference>
<proteinExistence type="predicted"/>
<evidence type="ECO:0000259" key="2">
    <source>
        <dbReference type="Pfam" id="PF21320"/>
    </source>
</evidence>
<organism evidence="3 4">
    <name type="scientific">Candidatus Thiodiazotropha taylori</name>
    <dbReference type="NCBI Taxonomy" id="2792791"/>
    <lineage>
        <taxon>Bacteria</taxon>
        <taxon>Pseudomonadati</taxon>
        <taxon>Pseudomonadota</taxon>
        <taxon>Gammaproteobacteria</taxon>
        <taxon>Chromatiales</taxon>
        <taxon>Sedimenticolaceae</taxon>
        <taxon>Candidatus Thiodiazotropha</taxon>
    </lineage>
</organism>
<dbReference type="AlphaFoldDB" id="A0A944M571"/>
<dbReference type="SUPFAM" id="SSF53335">
    <property type="entry name" value="S-adenosyl-L-methionine-dependent methyltransferases"/>
    <property type="match status" value="1"/>
</dbReference>
<dbReference type="InterPro" id="IPR036390">
    <property type="entry name" value="WH_DNA-bd_sf"/>
</dbReference>
<evidence type="ECO:0000259" key="1">
    <source>
        <dbReference type="Pfam" id="PF13847"/>
    </source>
</evidence>
<gene>
    <name evidence="3" type="ORF">KME65_00480</name>
</gene>
<evidence type="ECO:0000313" key="3">
    <source>
        <dbReference type="EMBL" id="MBT2987415.1"/>
    </source>
</evidence>
<name>A0A944M571_9GAMM</name>
<dbReference type="Gene3D" id="3.40.50.150">
    <property type="entry name" value="Vaccinia Virus protein VP39"/>
    <property type="match status" value="1"/>
</dbReference>
<dbReference type="Proteomes" id="UP000770889">
    <property type="component" value="Unassembled WGS sequence"/>
</dbReference>
<evidence type="ECO:0000313" key="4">
    <source>
        <dbReference type="Proteomes" id="UP000770889"/>
    </source>
</evidence>